<organism evidence="9">
    <name type="scientific">bioreactor metagenome</name>
    <dbReference type="NCBI Taxonomy" id="1076179"/>
    <lineage>
        <taxon>unclassified sequences</taxon>
        <taxon>metagenomes</taxon>
        <taxon>ecological metagenomes</taxon>
    </lineage>
</organism>
<accession>A0A645F6T1</accession>
<name>A0A645F6T1_9ZZZZ</name>
<evidence type="ECO:0000256" key="3">
    <source>
        <dbReference type="ARBA" id="ARBA00022475"/>
    </source>
</evidence>
<evidence type="ECO:0000256" key="4">
    <source>
        <dbReference type="ARBA" id="ARBA00022692"/>
    </source>
</evidence>
<evidence type="ECO:0000256" key="7">
    <source>
        <dbReference type="SAM" id="Phobius"/>
    </source>
</evidence>
<keyword evidence="4 7" id="KW-0812">Transmembrane</keyword>
<feature type="transmembrane region" description="Helical" evidence="7">
    <location>
        <begin position="80"/>
        <end position="111"/>
    </location>
</feature>
<protein>
    <submittedName>
        <fullName evidence="9">Dipeptide transport system permease protein DppB</fullName>
    </submittedName>
</protein>
<evidence type="ECO:0000313" key="9">
    <source>
        <dbReference type="EMBL" id="MPN09590.1"/>
    </source>
</evidence>
<dbReference type="SUPFAM" id="SSF161098">
    <property type="entry name" value="MetI-like"/>
    <property type="match status" value="1"/>
</dbReference>
<feature type="domain" description="ABC transmembrane type-1" evidence="8">
    <location>
        <begin position="1"/>
        <end position="104"/>
    </location>
</feature>
<comment type="subcellular location">
    <subcellularLocation>
        <location evidence="1">Cell membrane</location>
        <topology evidence="1">Multi-pass membrane protein</topology>
    </subcellularLocation>
</comment>
<sequence>MIWTRRYMVDQANADYVKFARAKGLSQREIFNRHILKNAIIPIVNGIPSSIILCISGAVITETVFAIPGMGKMLPDSIKIYNNAMVITLTFILTALSVLALLLGDILITFVDPRIKLDNKGDSR</sequence>
<dbReference type="GO" id="GO:0055085">
    <property type="term" value="P:transmembrane transport"/>
    <property type="evidence" value="ECO:0007669"/>
    <property type="project" value="InterPro"/>
</dbReference>
<dbReference type="Gene3D" id="1.10.3720.10">
    <property type="entry name" value="MetI-like"/>
    <property type="match status" value="1"/>
</dbReference>
<evidence type="ECO:0000256" key="6">
    <source>
        <dbReference type="ARBA" id="ARBA00023136"/>
    </source>
</evidence>
<dbReference type="PANTHER" id="PTHR30465:SF0">
    <property type="entry name" value="OLIGOPEPTIDE TRANSPORT SYSTEM PERMEASE PROTEIN APPB"/>
    <property type="match status" value="1"/>
</dbReference>
<dbReference type="PROSITE" id="PS50928">
    <property type="entry name" value="ABC_TM1"/>
    <property type="match status" value="1"/>
</dbReference>
<dbReference type="CDD" id="cd06261">
    <property type="entry name" value="TM_PBP2"/>
    <property type="match status" value="1"/>
</dbReference>
<dbReference type="EMBL" id="VSSQ01055703">
    <property type="protein sequence ID" value="MPN09590.1"/>
    <property type="molecule type" value="Genomic_DNA"/>
</dbReference>
<evidence type="ECO:0000259" key="8">
    <source>
        <dbReference type="PROSITE" id="PS50928"/>
    </source>
</evidence>
<keyword evidence="5 7" id="KW-1133">Transmembrane helix</keyword>
<dbReference type="GO" id="GO:0005886">
    <property type="term" value="C:plasma membrane"/>
    <property type="evidence" value="ECO:0007669"/>
    <property type="project" value="UniProtKB-SubCell"/>
</dbReference>
<feature type="transmembrane region" description="Helical" evidence="7">
    <location>
        <begin position="39"/>
        <end position="60"/>
    </location>
</feature>
<keyword evidence="6 7" id="KW-0472">Membrane</keyword>
<dbReference type="InterPro" id="IPR000515">
    <property type="entry name" value="MetI-like"/>
</dbReference>
<comment type="caution">
    <text evidence="9">The sequence shown here is derived from an EMBL/GenBank/DDBJ whole genome shotgun (WGS) entry which is preliminary data.</text>
</comment>
<evidence type="ECO:0000256" key="2">
    <source>
        <dbReference type="ARBA" id="ARBA00022448"/>
    </source>
</evidence>
<dbReference type="Pfam" id="PF00528">
    <property type="entry name" value="BPD_transp_1"/>
    <property type="match status" value="1"/>
</dbReference>
<proteinExistence type="predicted"/>
<evidence type="ECO:0000256" key="5">
    <source>
        <dbReference type="ARBA" id="ARBA00022989"/>
    </source>
</evidence>
<gene>
    <name evidence="9" type="primary">dppB_42</name>
    <name evidence="9" type="ORF">SDC9_156881</name>
</gene>
<keyword evidence="2" id="KW-0813">Transport</keyword>
<keyword evidence="3" id="KW-1003">Cell membrane</keyword>
<reference evidence="9" key="1">
    <citation type="submission" date="2019-08" db="EMBL/GenBank/DDBJ databases">
        <authorList>
            <person name="Kucharzyk K."/>
            <person name="Murdoch R.W."/>
            <person name="Higgins S."/>
            <person name="Loffler F."/>
        </authorList>
    </citation>
    <scope>NUCLEOTIDE SEQUENCE</scope>
</reference>
<dbReference type="InterPro" id="IPR035906">
    <property type="entry name" value="MetI-like_sf"/>
</dbReference>
<dbReference type="PANTHER" id="PTHR30465">
    <property type="entry name" value="INNER MEMBRANE ABC TRANSPORTER"/>
    <property type="match status" value="1"/>
</dbReference>
<evidence type="ECO:0000256" key="1">
    <source>
        <dbReference type="ARBA" id="ARBA00004651"/>
    </source>
</evidence>
<dbReference type="AlphaFoldDB" id="A0A645F6T1"/>